<dbReference type="InterPro" id="IPR050235">
    <property type="entry name" value="CK1_Ser-Thr_kinase"/>
</dbReference>
<dbReference type="InterPro" id="IPR011009">
    <property type="entry name" value="Kinase-like_dom_sf"/>
</dbReference>
<keyword evidence="1" id="KW-0175">Coiled coil</keyword>
<accession>A0A1R1PMW0</accession>
<dbReference type="Proteomes" id="UP000188320">
    <property type="component" value="Unassembled WGS sequence"/>
</dbReference>
<keyword evidence="4" id="KW-1185">Reference proteome</keyword>
<dbReference type="PANTHER" id="PTHR11909">
    <property type="entry name" value="CASEIN KINASE-RELATED"/>
    <property type="match status" value="1"/>
</dbReference>
<feature type="compositionally biased region" description="Low complexity" evidence="2">
    <location>
        <begin position="204"/>
        <end position="217"/>
    </location>
</feature>
<evidence type="ECO:0000256" key="1">
    <source>
        <dbReference type="SAM" id="Coils"/>
    </source>
</evidence>
<organism evidence="3 4">
    <name type="scientific">Zancudomyces culisetae</name>
    <name type="common">Gut fungus</name>
    <name type="synonym">Smittium culisetae</name>
    <dbReference type="NCBI Taxonomy" id="1213189"/>
    <lineage>
        <taxon>Eukaryota</taxon>
        <taxon>Fungi</taxon>
        <taxon>Fungi incertae sedis</taxon>
        <taxon>Zoopagomycota</taxon>
        <taxon>Kickxellomycotina</taxon>
        <taxon>Harpellomycetes</taxon>
        <taxon>Harpellales</taxon>
        <taxon>Legeriomycetaceae</taxon>
        <taxon>Zancudomyces</taxon>
    </lineage>
</organism>
<dbReference type="EMBL" id="LSSK01000697">
    <property type="protein sequence ID" value="OMH82294.1"/>
    <property type="molecule type" value="Genomic_DNA"/>
</dbReference>
<feature type="region of interest" description="Disordered" evidence="2">
    <location>
        <begin position="66"/>
        <end position="106"/>
    </location>
</feature>
<feature type="region of interest" description="Disordered" evidence="2">
    <location>
        <begin position="149"/>
        <end position="248"/>
    </location>
</feature>
<keyword evidence="3" id="KW-0808">Transferase</keyword>
<keyword evidence="3" id="KW-0418">Kinase</keyword>
<dbReference type="OrthoDB" id="5585992at2759"/>
<proteinExistence type="predicted"/>
<gene>
    <name evidence="3" type="ORF">AX774_g4221</name>
</gene>
<feature type="coiled-coil region" evidence="1">
    <location>
        <begin position="108"/>
        <end position="139"/>
    </location>
</feature>
<dbReference type="AlphaFoldDB" id="A0A1R1PMW0"/>
<dbReference type="GO" id="GO:0016301">
    <property type="term" value="F:kinase activity"/>
    <property type="evidence" value="ECO:0007669"/>
    <property type="project" value="UniProtKB-KW"/>
</dbReference>
<reference evidence="4" key="1">
    <citation type="submission" date="2017-01" db="EMBL/GenBank/DDBJ databases">
        <authorList>
            <person name="Wang Y."/>
            <person name="White M."/>
            <person name="Kvist S."/>
            <person name="Moncalvo J.-M."/>
        </authorList>
    </citation>
    <scope>NUCLEOTIDE SEQUENCE [LARGE SCALE GENOMIC DNA]</scope>
    <source>
        <strain evidence="4">COL-18-3</strain>
    </source>
</reference>
<comment type="caution">
    <text evidence="3">The sequence shown here is derived from an EMBL/GenBank/DDBJ whole genome shotgun (WGS) entry which is preliminary data.</text>
</comment>
<feature type="compositionally biased region" description="Polar residues" evidence="2">
    <location>
        <begin position="183"/>
        <end position="192"/>
    </location>
</feature>
<evidence type="ECO:0000313" key="4">
    <source>
        <dbReference type="Proteomes" id="UP000188320"/>
    </source>
</evidence>
<evidence type="ECO:0000256" key="2">
    <source>
        <dbReference type="SAM" id="MobiDB-lite"/>
    </source>
</evidence>
<feature type="compositionally biased region" description="Polar residues" evidence="2">
    <location>
        <begin position="68"/>
        <end position="105"/>
    </location>
</feature>
<evidence type="ECO:0000313" key="3">
    <source>
        <dbReference type="EMBL" id="OMH82294.1"/>
    </source>
</evidence>
<dbReference type="SUPFAM" id="SSF56112">
    <property type="entry name" value="Protein kinase-like (PK-like)"/>
    <property type="match status" value="1"/>
</dbReference>
<protein>
    <submittedName>
        <fullName evidence="3">Casein kinase I isoform delta-like</fullName>
    </submittedName>
</protein>
<dbReference type="Gene3D" id="1.10.510.10">
    <property type="entry name" value="Transferase(Phosphotransferase) domain 1"/>
    <property type="match status" value="1"/>
</dbReference>
<name>A0A1R1PMW0_ZANCU</name>
<sequence length="248" mass="28760">MSTSTEILCRGFPSEFSVYLNYSRSLRFDDRPDYTYLKRIFRDLFVRSDLKYDYVFDWTVFKREKESSTTSQAQEEDNQNQPTTSGAHAINYSQHNTPSPSNVIAVQQQQVQQQQQQQQQQVQQQVQQQQQQQQQFIQQQFQRNLFASRVSGPKPTDPVPEMPADRQPAISRGKFSNQPPPQQNYIPSSYTRNVAPAPDRLFRNNQPNISQQQQPMNTSPYSQQARFQVRDDLSGGPNAFNPYGGNPR</sequence>